<evidence type="ECO:0000256" key="5">
    <source>
        <dbReference type="ARBA" id="ARBA00022832"/>
    </source>
</evidence>
<dbReference type="EMBL" id="BGZK01000172">
    <property type="protein sequence ID" value="GBP25757.1"/>
    <property type="molecule type" value="Genomic_DNA"/>
</dbReference>
<dbReference type="Proteomes" id="UP000299102">
    <property type="component" value="Unassembled WGS sequence"/>
</dbReference>
<name>A0A4C1UI36_EUMVA</name>
<evidence type="ECO:0000256" key="6">
    <source>
        <dbReference type="ARBA" id="ARBA00022989"/>
    </source>
</evidence>
<comment type="caution">
    <text evidence="11">The sequence shown here is derived from an EMBL/GenBank/DDBJ whole genome shotgun (WGS) entry which is preliminary data.</text>
</comment>
<dbReference type="GO" id="GO:0034626">
    <property type="term" value="P:fatty acid elongation, polyunsaturated fatty acid"/>
    <property type="evidence" value="ECO:0007669"/>
    <property type="project" value="TreeGrafter"/>
</dbReference>
<keyword evidence="8 10" id="KW-0472">Membrane</keyword>
<comment type="caution">
    <text evidence="10">Lacks conserved residue(s) required for the propagation of feature annotation.</text>
</comment>
<dbReference type="OrthoDB" id="434092at2759"/>
<keyword evidence="7 10" id="KW-0443">Lipid metabolism</keyword>
<evidence type="ECO:0000256" key="4">
    <source>
        <dbReference type="ARBA" id="ARBA00022692"/>
    </source>
</evidence>
<dbReference type="GO" id="GO:0042761">
    <property type="term" value="P:very long-chain fatty acid biosynthetic process"/>
    <property type="evidence" value="ECO:0007669"/>
    <property type="project" value="TreeGrafter"/>
</dbReference>
<dbReference type="Pfam" id="PF01151">
    <property type="entry name" value="ELO"/>
    <property type="match status" value="1"/>
</dbReference>
<dbReference type="EC" id="2.3.1.199" evidence="10"/>
<dbReference type="GO" id="GO:0009922">
    <property type="term" value="F:fatty acid elongase activity"/>
    <property type="evidence" value="ECO:0007669"/>
    <property type="project" value="UniProtKB-EC"/>
</dbReference>
<feature type="transmembrane region" description="Helical" evidence="10">
    <location>
        <begin position="20"/>
        <end position="41"/>
    </location>
</feature>
<feature type="transmembrane region" description="Helical" evidence="10">
    <location>
        <begin position="86"/>
        <end position="106"/>
    </location>
</feature>
<keyword evidence="3 10" id="KW-0808">Transferase</keyword>
<dbReference type="PANTHER" id="PTHR11157">
    <property type="entry name" value="FATTY ACID ACYL TRANSFERASE-RELATED"/>
    <property type="match status" value="1"/>
</dbReference>
<dbReference type="GO" id="GO:0030148">
    <property type="term" value="P:sphingolipid biosynthetic process"/>
    <property type="evidence" value="ECO:0007669"/>
    <property type="project" value="TreeGrafter"/>
</dbReference>
<dbReference type="GO" id="GO:0034625">
    <property type="term" value="P:fatty acid elongation, monounsaturated fatty acid"/>
    <property type="evidence" value="ECO:0007669"/>
    <property type="project" value="TreeGrafter"/>
</dbReference>
<accession>A0A4C1UI36</accession>
<gene>
    <name evidence="11" type="ORF">EVAR_94774_1</name>
</gene>
<protein>
    <recommendedName>
        <fullName evidence="10">Elongation of very long chain fatty acids protein</fullName>
        <ecNumber evidence="10">2.3.1.199</ecNumber>
    </recommendedName>
    <alternativeName>
        <fullName evidence="10">Very-long-chain 3-oxoacyl-CoA synthase</fullName>
    </alternativeName>
</protein>
<keyword evidence="9 10" id="KW-0275">Fatty acid biosynthesis</keyword>
<feature type="transmembrane region" description="Helical" evidence="10">
    <location>
        <begin position="53"/>
        <end position="74"/>
    </location>
</feature>
<dbReference type="STRING" id="151549.A0A4C1UI36"/>
<evidence type="ECO:0000256" key="10">
    <source>
        <dbReference type="RuleBase" id="RU361115"/>
    </source>
</evidence>
<evidence type="ECO:0000256" key="8">
    <source>
        <dbReference type="ARBA" id="ARBA00023136"/>
    </source>
</evidence>
<evidence type="ECO:0000313" key="12">
    <source>
        <dbReference type="Proteomes" id="UP000299102"/>
    </source>
</evidence>
<dbReference type="InterPro" id="IPR002076">
    <property type="entry name" value="ELO_fam"/>
</dbReference>
<comment type="catalytic activity">
    <reaction evidence="10">
        <text>a very-long-chain acyl-CoA + malonyl-CoA + H(+) = a very-long-chain 3-oxoacyl-CoA + CO2 + CoA</text>
        <dbReference type="Rhea" id="RHEA:32727"/>
        <dbReference type="ChEBI" id="CHEBI:15378"/>
        <dbReference type="ChEBI" id="CHEBI:16526"/>
        <dbReference type="ChEBI" id="CHEBI:57287"/>
        <dbReference type="ChEBI" id="CHEBI:57384"/>
        <dbReference type="ChEBI" id="CHEBI:90725"/>
        <dbReference type="ChEBI" id="CHEBI:90736"/>
        <dbReference type="EC" id="2.3.1.199"/>
    </reaction>
</comment>
<dbReference type="GO" id="GO:0005789">
    <property type="term" value="C:endoplasmic reticulum membrane"/>
    <property type="evidence" value="ECO:0007669"/>
    <property type="project" value="TreeGrafter"/>
</dbReference>
<reference evidence="11 12" key="1">
    <citation type="journal article" date="2019" name="Commun. Biol.">
        <title>The bagworm genome reveals a unique fibroin gene that provides high tensile strength.</title>
        <authorList>
            <person name="Kono N."/>
            <person name="Nakamura H."/>
            <person name="Ohtoshi R."/>
            <person name="Tomita M."/>
            <person name="Numata K."/>
            <person name="Arakawa K."/>
        </authorList>
    </citation>
    <scope>NUCLEOTIDE SEQUENCE [LARGE SCALE GENOMIC DNA]</scope>
</reference>
<evidence type="ECO:0000256" key="1">
    <source>
        <dbReference type="ARBA" id="ARBA00004141"/>
    </source>
</evidence>
<keyword evidence="12" id="KW-1185">Reference proteome</keyword>
<keyword evidence="4 10" id="KW-0812">Transmembrane</keyword>
<dbReference type="GO" id="GO:0019367">
    <property type="term" value="P:fatty acid elongation, saturated fatty acid"/>
    <property type="evidence" value="ECO:0007669"/>
    <property type="project" value="TreeGrafter"/>
</dbReference>
<proteinExistence type="inferred from homology"/>
<evidence type="ECO:0000256" key="9">
    <source>
        <dbReference type="ARBA" id="ARBA00023160"/>
    </source>
</evidence>
<keyword evidence="2 10" id="KW-0444">Lipid biosynthesis</keyword>
<keyword evidence="5 10" id="KW-0276">Fatty acid metabolism</keyword>
<dbReference type="AlphaFoldDB" id="A0A4C1UI36"/>
<evidence type="ECO:0000256" key="7">
    <source>
        <dbReference type="ARBA" id="ARBA00023098"/>
    </source>
</evidence>
<comment type="similarity">
    <text evidence="10">Belongs to the ELO family.</text>
</comment>
<evidence type="ECO:0000256" key="2">
    <source>
        <dbReference type="ARBA" id="ARBA00022516"/>
    </source>
</evidence>
<comment type="subcellular location">
    <subcellularLocation>
        <location evidence="1">Membrane</location>
        <topology evidence="1">Multi-pass membrane protein</topology>
    </subcellularLocation>
</comment>
<organism evidence="11 12">
    <name type="scientific">Eumeta variegata</name>
    <name type="common">Bagworm moth</name>
    <name type="synonym">Eumeta japonica</name>
    <dbReference type="NCBI Taxonomy" id="151549"/>
    <lineage>
        <taxon>Eukaryota</taxon>
        <taxon>Metazoa</taxon>
        <taxon>Ecdysozoa</taxon>
        <taxon>Arthropoda</taxon>
        <taxon>Hexapoda</taxon>
        <taxon>Insecta</taxon>
        <taxon>Pterygota</taxon>
        <taxon>Neoptera</taxon>
        <taxon>Endopterygota</taxon>
        <taxon>Lepidoptera</taxon>
        <taxon>Glossata</taxon>
        <taxon>Ditrysia</taxon>
        <taxon>Tineoidea</taxon>
        <taxon>Psychidae</taxon>
        <taxon>Oiketicinae</taxon>
        <taxon>Eumeta</taxon>
    </lineage>
</organism>
<sequence length="225" mass="26078">MYVYVFVSLFHRGISPAGGHSTFFGLLNTFVHIVMYSYYFLAGMGPAVQKYLWWKKYLTVLQMVQFVLVFLHAFQLLFIECDYPRAFVWWIGMHAVLFYYLFSDFYKQAYIKKTRLANAKAHVEAEETEKEMKLPLLNGFSNGAALNDVRQRVAGAVAAQAPIDGLGSLQFRSSRAARAAASQWRHSVDTRDEDQERHDNEMLYFRPLEVRRCMWRASLIANSCL</sequence>
<dbReference type="PANTHER" id="PTHR11157:SF69">
    <property type="entry name" value="ELONGATION OF VERY LONG CHAIN FATTY ACIDS PROTEIN 7"/>
    <property type="match status" value="1"/>
</dbReference>
<keyword evidence="6 10" id="KW-1133">Transmembrane helix</keyword>
<evidence type="ECO:0000313" key="11">
    <source>
        <dbReference type="EMBL" id="GBP25757.1"/>
    </source>
</evidence>
<evidence type="ECO:0000256" key="3">
    <source>
        <dbReference type="ARBA" id="ARBA00022679"/>
    </source>
</evidence>